<evidence type="ECO:0000256" key="1">
    <source>
        <dbReference type="PROSITE-ProRule" id="PRU00221"/>
    </source>
</evidence>
<dbReference type="InterPro" id="IPR036322">
    <property type="entry name" value="WD40_repeat_dom_sf"/>
</dbReference>
<dbReference type="PROSITE" id="PS50082">
    <property type="entry name" value="WD_REPEATS_2"/>
    <property type="match status" value="1"/>
</dbReference>
<keyword evidence="2" id="KW-0472">Membrane</keyword>
<reference evidence="4 5" key="1">
    <citation type="submission" date="2014-04" db="EMBL/GenBank/DDBJ databases">
        <title>Characterization and application of a salt tolerant electro-active bacterium.</title>
        <authorList>
            <person name="Yang L."/>
            <person name="Wei S."/>
            <person name="Tay Q.X.M."/>
        </authorList>
    </citation>
    <scope>NUCLEOTIDE SEQUENCE [LARGE SCALE GENOMIC DNA]</scope>
    <source>
        <strain evidence="4 5">LY1</strain>
    </source>
</reference>
<proteinExistence type="predicted"/>
<dbReference type="InterPro" id="IPR015943">
    <property type="entry name" value="WD40/YVTN_repeat-like_dom_sf"/>
</dbReference>
<evidence type="ECO:0000313" key="5">
    <source>
        <dbReference type="Proteomes" id="UP000027821"/>
    </source>
</evidence>
<dbReference type="PANTHER" id="PTHR19879">
    <property type="entry name" value="TRANSCRIPTION INITIATION FACTOR TFIID"/>
    <property type="match status" value="1"/>
</dbReference>
<dbReference type="eggNOG" id="COG2319">
    <property type="taxonomic scope" value="Bacteria"/>
</dbReference>
<dbReference type="Proteomes" id="UP000027821">
    <property type="component" value="Unassembled WGS sequence"/>
</dbReference>
<evidence type="ECO:0000313" key="4">
    <source>
        <dbReference type="EMBL" id="KEO75210.1"/>
    </source>
</evidence>
<dbReference type="InterPro" id="IPR013979">
    <property type="entry name" value="TIF_beta_prop-like"/>
</dbReference>
<name>A0A074L431_9BACT</name>
<dbReference type="InterPro" id="IPR001680">
    <property type="entry name" value="WD40_rpt"/>
</dbReference>
<dbReference type="Gene3D" id="2.130.10.10">
    <property type="entry name" value="YVTN repeat-like/Quinoprotein amine dehydrogenase"/>
    <property type="match status" value="2"/>
</dbReference>
<keyword evidence="2" id="KW-1133">Transmembrane helix</keyword>
<sequence>MLKKILDYNPRHSSHFCQLAFGIITLSFLYYPSMAQKEDNSKILWAANWSKDNSYFAIGGVDNKIRLFSGKSFELLSTIENSTSIQRMSWHPHFNILAVAATGNGSKIIDVEKDSTTYLQGDNNYGGRAIAWNSTGDLLAYADYEGEITIWNKEGELIRTIKKGNTISNVAIDWHPSKDEFVVLSDSVRIYNSDGELLNQFEHRKKNVLLLCVQWHPSGDFFAIGDYGDTENDYKPLLQFWKPKGHLIKEIAISKAEYRNLSWSADGKKLATASDALRIWNRNGKLLAEGLSEDYLWGVDWSPNGQFIVTSSTNGHIKIWNNKAKVIKELTY</sequence>
<feature type="repeat" description="WD" evidence="1">
    <location>
        <begin position="299"/>
        <end position="321"/>
    </location>
</feature>
<accession>A0A074L431</accession>
<gene>
    <name evidence="4" type="ORF">EL17_05995</name>
</gene>
<keyword evidence="5" id="KW-1185">Reference proteome</keyword>
<feature type="domain" description="Translation initiation factor beta propellor-like" evidence="3">
    <location>
        <begin position="162"/>
        <end position="290"/>
    </location>
</feature>
<dbReference type="STRING" id="1048983.EL17_05995"/>
<comment type="caution">
    <text evidence="4">The sequence shown here is derived from an EMBL/GenBank/DDBJ whole genome shotgun (WGS) entry which is preliminary data.</text>
</comment>
<evidence type="ECO:0000256" key="2">
    <source>
        <dbReference type="SAM" id="Phobius"/>
    </source>
</evidence>
<dbReference type="Pfam" id="PF08662">
    <property type="entry name" value="eIF2A"/>
    <property type="match status" value="1"/>
</dbReference>
<keyword evidence="1" id="KW-0853">WD repeat</keyword>
<dbReference type="Pfam" id="PF00400">
    <property type="entry name" value="WD40"/>
    <property type="match status" value="2"/>
</dbReference>
<dbReference type="OrthoDB" id="1492850at2"/>
<keyword evidence="2" id="KW-0812">Transmembrane</keyword>
<dbReference type="EMBL" id="JMIH01000014">
    <property type="protein sequence ID" value="KEO75210.1"/>
    <property type="molecule type" value="Genomic_DNA"/>
</dbReference>
<dbReference type="AlphaFoldDB" id="A0A074L431"/>
<protein>
    <recommendedName>
        <fullName evidence="3">Translation initiation factor beta propellor-like domain-containing protein</fullName>
    </recommendedName>
</protein>
<dbReference type="PANTHER" id="PTHR19879:SF9">
    <property type="entry name" value="TRANSCRIPTION INITIATION FACTOR TFIID SUBUNIT 5"/>
    <property type="match status" value="1"/>
</dbReference>
<dbReference type="SUPFAM" id="SSF50978">
    <property type="entry name" value="WD40 repeat-like"/>
    <property type="match status" value="1"/>
</dbReference>
<dbReference type="SMART" id="SM00320">
    <property type="entry name" value="WD40"/>
    <property type="match status" value="7"/>
</dbReference>
<organism evidence="4 5">
    <name type="scientific">Anditalea andensis</name>
    <dbReference type="NCBI Taxonomy" id="1048983"/>
    <lineage>
        <taxon>Bacteria</taxon>
        <taxon>Pseudomonadati</taxon>
        <taxon>Bacteroidota</taxon>
        <taxon>Cytophagia</taxon>
        <taxon>Cytophagales</taxon>
        <taxon>Cytophagaceae</taxon>
        <taxon>Anditalea</taxon>
    </lineage>
</organism>
<evidence type="ECO:0000259" key="3">
    <source>
        <dbReference type="Pfam" id="PF08662"/>
    </source>
</evidence>
<feature type="transmembrane region" description="Helical" evidence="2">
    <location>
        <begin position="12"/>
        <end position="31"/>
    </location>
</feature>